<comment type="subcellular location">
    <subcellularLocation>
        <location evidence="1">Secreted</location>
    </subcellularLocation>
</comment>
<dbReference type="InterPro" id="IPR014716">
    <property type="entry name" value="Fibrinogen_a/b/g_C_1"/>
</dbReference>
<dbReference type="PANTHER" id="PTHR47221:SF5">
    <property type="entry name" value="FIBRINOGEN C-TERMINAL DOMAIN-CONTAINING PROTEIN"/>
    <property type="match status" value="1"/>
</dbReference>
<dbReference type="SUPFAM" id="SSF56496">
    <property type="entry name" value="Fibrinogen C-terminal domain-like"/>
    <property type="match status" value="1"/>
</dbReference>
<gene>
    <name evidence="7" type="ORF">PEVE_00028722</name>
</gene>
<dbReference type="EMBL" id="CALNXI010000004">
    <property type="protein sequence ID" value="CAH3013954.1"/>
    <property type="molecule type" value="Genomic_DNA"/>
</dbReference>
<dbReference type="PROSITE" id="PS51406">
    <property type="entry name" value="FIBRINOGEN_C_2"/>
    <property type="match status" value="1"/>
</dbReference>
<dbReference type="PROSITE" id="PS00514">
    <property type="entry name" value="FIBRINOGEN_C_1"/>
    <property type="match status" value="1"/>
</dbReference>
<feature type="domain" description="Fibrinogen C-terminal" evidence="6">
    <location>
        <begin position="117"/>
        <end position="334"/>
    </location>
</feature>
<keyword evidence="4" id="KW-0325">Glycoprotein</keyword>
<dbReference type="CDD" id="cd00087">
    <property type="entry name" value="FReD"/>
    <property type="match status" value="1"/>
</dbReference>
<dbReference type="SMART" id="SM00186">
    <property type="entry name" value="FBG"/>
    <property type="match status" value="1"/>
</dbReference>
<protein>
    <recommendedName>
        <fullName evidence="6">Fibrinogen C-terminal domain-containing protein</fullName>
    </recommendedName>
</protein>
<dbReference type="PANTHER" id="PTHR47221">
    <property type="entry name" value="FIBRINOGEN ALPHA CHAIN"/>
    <property type="match status" value="1"/>
</dbReference>
<dbReference type="InterPro" id="IPR020837">
    <property type="entry name" value="Fibrinogen_CS"/>
</dbReference>
<evidence type="ECO:0000256" key="5">
    <source>
        <dbReference type="SAM" id="SignalP"/>
    </source>
</evidence>
<keyword evidence="3" id="KW-1015">Disulfide bond</keyword>
<proteinExistence type="predicted"/>
<keyword evidence="8" id="KW-1185">Reference proteome</keyword>
<evidence type="ECO:0000256" key="2">
    <source>
        <dbReference type="ARBA" id="ARBA00022525"/>
    </source>
</evidence>
<dbReference type="InterPro" id="IPR037579">
    <property type="entry name" value="FIB_ANG-like"/>
</dbReference>
<name>A0ABN8LET2_9CNID</name>
<evidence type="ECO:0000256" key="3">
    <source>
        <dbReference type="ARBA" id="ARBA00023157"/>
    </source>
</evidence>
<evidence type="ECO:0000313" key="7">
    <source>
        <dbReference type="EMBL" id="CAH3013954.1"/>
    </source>
</evidence>
<evidence type="ECO:0000313" key="8">
    <source>
        <dbReference type="Proteomes" id="UP001159427"/>
    </source>
</evidence>
<accession>A0ABN8LET2</accession>
<reference evidence="7 8" key="1">
    <citation type="submission" date="2022-05" db="EMBL/GenBank/DDBJ databases">
        <authorList>
            <consortium name="Genoscope - CEA"/>
            <person name="William W."/>
        </authorList>
    </citation>
    <scope>NUCLEOTIDE SEQUENCE [LARGE SCALE GENOMIC DNA]</scope>
</reference>
<feature type="signal peptide" evidence="5">
    <location>
        <begin position="1"/>
        <end position="22"/>
    </location>
</feature>
<dbReference type="Pfam" id="PF00147">
    <property type="entry name" value="Fibrinogen_C"/>
    <property type="match status" value="1"/>
</dbReference>
<dbReference type="InterPro" id="IPR036056">
    <property type="entry name" value="Fibrinogen-like_C"/>
</dbReference>
<dbReference type="InterPro" id="IPR002181">
    <property type="entry name" value="Fibrinogen_a/b/g_C_dom"/>
</dbReference>
<keyword evidence="2" id="KW-0964">Secreted</keyword>
<evidence type="ECO:0000256" key="4">
    <source>
        <dbReference type="ARBA" id="ARBA00023180"/>
    </source>
</evidence>
<dbReference type="Proteomes" id="UP001159427">
    <property type="component" value="Unassembled WGS sequence"/>
</dbReference>
<evidence type="ECO:0000259" key="6">
    <source>
        <dbReference type="PROSITE" id="PS51406"/>
    </source>
</evidence>
<feature type="chain" id="PRO_5045315137" description="Fibrinogen C-terminal domain-containing protein" evidence="5">
    <location>
        <begin position="23"/>
        <end position="335"/>
    </location>
</feature>
<organism evidence="7 8">
    <name type="scientific">Porites evermanni</name>
    <dbReference type="NCBI Taxonomy" id="104178"/>
    <lineage>
        <taxon>Eukaryota</taxon>
        <taxon>Metazoa</taxon>
        <taxon>Cnidaria</taxon>
        <taxon>Anthozoa</taxon>
        <taxon>Hexacorallia</taxon>
        <taxon>Scleractinia</taxon>
        <taxon>Fungiina</taxon>
        <taxon>Poritidae</taxon>
        <taxon>Porites</taxon>
    </lineage>
</organism>
<comment type="caution">
    <text evidence="7">The sequence shown here is derived from an EMBL/GenBank/DDBJ whole genome shotgun (WGS) entry which is preliminary data.</text>
</comment>
<evidence type="ECO:0000256" key="1">
    <source>
        <dbReference type="ARBA" id="ARBA00004613"/>
    </source>
</evidence>
<sequence length="335" mass="37746">MIFVALIFSAFGLLFKAADVSSATKHQMNHVTQRDNKTPVDNITASTNCRRHVHFNNFYQYCLQPTSVIKAKLGKVENQLDDIQKKIESLVALVNSSLCKLTISKPNETEEKPTLVTPPGTSKKSCADFYKSGQRKSGVYKIKPDSLGPFDVFCDQKTAGGGWTVIQKRLDGSVNFKRGWKDYKNGFGNLNGEFWLGLDKMHRLTKTKNKLRVDLQDWKGNSAYAEYSLFAVSREQTKYKLSLGSYSGNAGDSLGYHRGSTFTTKDRDNDKSGAGNCAHYYQGGWWFNSCVTASLNGFYYHGPHLSDQDGITWRAWKGLRYSAKRAEMKIRPVDF</sequence>
<keyword evidence="5" id="KW-0732">Signal</keyword>
<dbReference type="NCBIfam" id="NF040941">
    <property type="entry name" value="GGGWT_bact"/>
    <property type="match status" value="1"/>
</dbReference>
<dbReference type="Gene3D" id="3.90.215.10">
    <property type="entry name" value="Gamma Fibrinogen, chain A, domain 1"/>
    <property type="match status" value="1"/>
</dbReference>